<name>A0AAV4VYV0_CAEEX</name>
<reference evidence="1 2" key="1">
    <citation type="submission" date="2021-06" db="EMBL/GenBank/DDBJ databases">
        <title>Caerostris extrusa draft genome.</title>
        <authorList>
            <person name="Kono N."/>
            <person name="Arakawa K."/>
        </authorList>
    </citation>
    <scope>NUCLEOTIDE SEQUENCE [LARGE SCALE GENOMIC DNA]</scope>
</reference>
<organism evidence="1 2">
    <name type="scientific">Caerostris extrusa</name>
    <name type="common">Bark spider</name>
    <name type="synonym">Caerostris bankana</name>
    <dbReference type="NCBI Taxonomy" id="172846"/>
    <lineage>
        <taxon>Eukaryota</taxon>
        <taxon>Metazoa</taxon>
        <taxon>Ecdysozoa</taxon>
        <taxon>Arthropoda</taxon>
        <taxon>Chelicerata</taxon>
        <taxon>Arachnida</taxon>
        <taxon>Araneae</taxon>
        <taxon>Araneomorphae</taxon>
        <taxon>Entelegynae</taxon>
        <taxon>Araneoidea</taxon>
        <taxon>Araneidae</taxon>
        <taxon>Caerostris</taxon>
    </lineage>
</organism>
<protein>
    <submittedName>
        <fullName evidence="1">Uncharacterized protein</fullName>
    </submittedName>
</protein>
<proteinExistence type="predicted"/>
<dbReference type="EMBL" id="BPLR01015374">
    <property type="protein sequence ID" value="GIY75655.1"/>
    <property type="molecule type" value="Genomic_DNA"/>
</dbReference>
<dbReference type="AlphaFoldDB" id="A0AAV4VYV0"/>
<dbReference type="Proteomes" id="UP001054945">
    <property type="component" value="Unassembled WGS sequence"/>
</dbReference>
<keyword evidence="2" id="KW-1185">Reference proteome</keyword>
<evidence type="ECO:0000313" key="2">
    <source>
        <dbReference type="Proteomes" id="UP001054945"/>
    </source>
</evidence>
<evidence type="ECO:0000313" key="1">
    <source>
        <dbReference type="EMBL" id="GIY75655.1"/>
    </source>
</evidence>
<gene>
    <name evidence="1" type="ORF">CEXT_18271</name>
</gene>
<accession>A0AAV4VYV0</accession>
<sequence length="76" mass="8830">MFVPSSQQTRFKYPQRKANPTFDLTRTEKLLARLFSGEGRPTQRPALLLIGMDRKVHSKLYLWPLSDVCAFFKRSG</sequence>
<comment type="caution">
    <text evidence="1">The sequence shown here is derived from an EMBL/GenBank/DDBJ whole genome shotgun (WGS) entry which is preliminary data.</text>
</comment>